<keyword evidence="1" id="KW-0812">Transmembrane</keyword>
<dbReference type="Proteomes" id="UP000074382">
    <property type="component" value="Unassembled WGS sequence"/>
</dbReference>
<dbReference type="Pfam" id="PF14325">
    <property type="entry name" value="DUF4383"/>
    <property type="match status" value="1"/>
</dbReference>
<dbReference type="OrthoDB" id="572373at2"/>
<proteinExistence type="predicted"/>
<evidence type="ECO:0000256" key="1">
    <source>
        <dbReference type="SAM" id="Phobius"/>
    </source>
</evidence>
<keyword evidence="1" id="KW-0472">Membrane</keyword>
<keyword evidence="1" id="KW-1133">Transmembrane helix</keyword>
<evidence type="ECO:0008006" key="4">
    <source>
        <dbReference type="Google" id="ProtNLM"/>
    </source>
</evidence>
<comment type="caution">
    <text evidence="2">The sequence shown here is derived from an EMBL/GenBank/DDBJ whole genome shotgun (WGS) entry which is preliminary data.</text>
</comment>
<dbReference type="AlphaFoldDB" id="A0A147KKE3"/>
<dbReference type="EMBL" id="LGEM01000020">
    <property type="protein sequence ID" value="KUP97766.1"/>
    <property type="molecule type" value="Genomic_DNA"/>
</dbReference>
<dbReference type="PATRIC" id="fig|665004.4.peg.1718"/>
<keyword evidence="3" id="KW-1185">Reference proteome</keyword>
<accession>A0A147KKE3</accession>
<evidence type="ECO:0000313" key="2">
    <source>
        <dbReference type="EMBL" id="KUP97766.1"/>
    </source>
</evidence>
<evidence type="ECO:0000313" key="3">
    <source>
        <dbReference type="Proteomes" id="UP000074382"/>
    </source>
</evidence>
<name>A0A147KKE3_THECS</name>
<feature type="transmembrane region" description="Helical" evidence="1">
    <location>
        <begin position="61"/>
        <end position="85"/>
    </location>
</feature>
<feature type="transmembrane region" description="Helical" evidence="1">
    <location>
        <begin position="92"/>
        <end position="110"/>
    </location>
</feature>
<feature type="transmembrane region" description="Helical" evidence="1">
    <location>
        <begin position="138"/>
        <end position="154"/>
    </location>
</feature>
<protein>
    <recommendedName>
        <fullName evidence="4">DUF4383 domain-containing protein</fullName>
    </recommendedName>
</protein>
<gene>
    <name evidence="2" type="ORF">AC529_04755</name>
</gene>
<organism evidence="2 3">
    <name type="scientific">Thermobifida cellulosilytica TB100</name>
    <dbReference type="NCBI Taxonomy" id="665004"/>
    <lineage>
        <taxon>Bacteria</taxon>
        <taxon>Bacillati</taxon>
        <taxon>Actinomycetota</taxon>
        <taxon>Actinomycetes</taxon>
        <taxon>Streptosporangiales</taxon>
        <taxon>Nocardiopsidaceae</taxon>
        <taxon>Thermobifida</taxon>
    </lineage>
</organism>
<feature type="transmembrane region" description="Helical" evidence="1">
    <location>
        <begin position="21"/>
        <end position="41"/>
    </location>
</feature>
<dbReference type="STRING" id="665004.AC529_04755"/>
<reference evidence="3" key="1">
    <citation type="journal article" date="2017" name="Acta Aliment.">
        <title>Plant polysaccharide degrading enzyme system of Thermpbifida cellulosilytica TB100 revealed by de novo genome project data.</title>
        <authorList>
            <person name="Toth A."/>
            <person name="Baka E."/>
            <person name="Luzics S."/>
            <person name="Bata-Vidacs I."/>
            <person name="Nagy I."/>
            <person name="Balint B."/>
            <person name="Herceg R."/>
            <person name="Olasz F."/>
            <person name="Wilk T."/>
            <person name="Nagy T."/>
            <person name="Kriszt B."/>
            <person name="Nagy I."/>
            <person name="Kukolya J."/>
        </authorList>
    </citation>
    <scope>NUCLEOTIDE SEQUENCE [LARGE SCALE GENOMIC DNA]</scope>
    <source>
        <strain evidence="3">TB100</strain>
    </source>
</reference>
<sequence>MVVERTREVADATRRPARFAAGLMGVVFLLIGILGFVPGVTSDYASLALSGNYSEARLFGLFQVSILHNLLHLLLGVAGLVAARLNAYLSRMYLLVGGLVYLAMWLYVALMDLTTVEKLFGTPPAWAHFASFAPADDWLRFLLAVGMLSLYFLVRPGRGIPE</sequence>
<dbReference type="RefSeq" id="WP_068755153.1">
    <property type="nucleotide sequence ID" value="NZ_KQ950181.1"/>
</dbReference>